<reference evidence="3" key="1">
    <citation type="submission" date="2016-10" db="EMBL/GenBank/DDBJ databases">
        <authorList>
            <person name="Varghese N."/>
            <person name="Submissions S."/>
        </authorList>
    </citation>
    <scope>NUCLEOTIDE SEQUENCE [LARGE SCALE GENOMIC DNA]</scope>
    <source>
        <strain evidence="3">DSM 16995</strain>
    </source>
</reference>
<accession>A0A1G9J5P2</accession>
<dbReference type="AlphaFoldDB" id="A0A1G9J5P2"/>
<keyword evidence="1" id="KW-0732">Signal</keyword>
<name>A0A1G9J5P2_9BACT</name>
<dbReference type="STRING" id="246191.SAMN05660337_2660"/>
<dbReference type="OrthoDB" id="5452199at2"/>
<feature type="chain" id="PRO_5011535251" description="Solute-binding protein family 3/N-terminal domain-containing protein" evidence="1">
    <location>
        <begin position="22"/>
        <end position="285"/>
    </location>
</feature>
<keyword evidence="3" id="KW-1185">Reference proteome</keyword>
<feature type="signal peptide" evidence="1">
    <location>
        <begin position="1"/>
        <end position="21"/>
    </location>
</feature>
<protein>
    <recommendedName>
        <fullName evidence="4">Solute-binding protein family 3/N-terminal domain-containing protein</fullName>
    </recommendedName>
</protein>
<evidence type="ECO:0008006" key="4">
    <source>
        <dbReference type="Google" id="ProtNLM"/>
    </source>
</evidence>
<proteinExistence type="predicted"/>
<dbReference type="Proteomes" id="UP000199053">
    <property type="component" value="Unassembled WGS sequence"/>
</dbReference>
<organism evidence="2 3">
    <name type="scientific">Maridesulfovibrio ferrireducens</name>
    <dbReference type="NCBI Taxonomy" id="246191"/>
    <lineage>
        <taxon>Bacteria</taxon>
        <taxon>Pseudomonadati</taxon>
        <taxon>Thermodesulfobacteriota</taxon>
        <taxon>Desulfovibrionia</taxon>
        <taxon>Desulfovibrionales</taxon>
        <taxon>Desulfovibrionaceae</taxon>
        <taxon>Maridesulfovibrio</taxon>
    </lineage>
</organism>
<evidence type="ECO:0000313" key="3">
    <source>
        <dbReference type="Proteomes" id="UP000199053"/>
    </source>
</evidence>
<dbReference type="RefSeq" id="WP_092161893.1">
    <property type="nucleotide sequence ID" value="NZ_FNGA01000004.1"/>
</dbReference>
<evidence type="ECO:0000313" key="2">
    <source>
        <dbReference type="EMBL" id="SDL32857.1"/>
    </source>
</evidence>
<gene>
    <name evidence="2" type="ORF">SAMN05660337_2660</name>
</gene>
<dbReference type="SUPFAM" id="SSF53850">
    <property type="entry name" value="Periplasmic binding protein-like II"/>
    <property type="match status" value="1"/>
</dbReference>
<dbReference type="EMBL" id="FNGA01000004">
    <property type="protein sequence ID" value="SDL32857.1"/>
    <property type="molecule type" value="Genomic_DNA"/>
</dbReference>
<sequence>MRFSYLLISIFLLLFPAPTLATESISVAGNINTKHNYHKLVKSKGGDPLAITDYDSPYSSRPVISLLLLRQALHLGGLNANFFFISCPNPGRSLAEVKRGRAVVYSCDIWEQRFDSSVYKTSPVVRKGKFQKGLYVKKNSPLLKNATSLELLKKHVPLVGNTWITDIGVLKKAGFKTIQTAPRYDLLFKMMNKNRADFALLEFPRTNNLIIQSKNGDLYPIPNTKMIFPYSRHFMVSKKNPQGKQVYEALEKGLKILRKNGTIERALRQSGVINDKVKDWTVIYP</sequence>
<dbReference type="Gene3D" id="3.40.190.10">
    <property type="entry name" value="Periplasmic binding protein-like II"/>
    <property type="match status" value="2"/>
</dbReference>
<evidence type="ECO:0000256" key="1">
    <source>
        <dbReference type="SAM" id="SignalP"/>
    </source>
</evidence>